<gene>
    <name evidence="2" type="ORF">J1N35_046169</name>
</gene>
<evidence type="ECO:0000313" key="3">
    <source>
        <dbReference type="Proteomes" id="UP000828251"/>
    </source>
</evidence>
<reference evidence="2 3" key="1">
    <citation type="journal article" date="2021" name="Plant Biotechnol. J.">
        <title>Multi-omics assisted identification of the key and species-specific regulatory components of drought-tolerant mechanisms in Gossypium stocksii.</title>
        <authorList>
            <person name="Yu D."/>
            <person name="Ke L."/>
            <person name="Zhang D."/>
            <person name="Wu Y."/>
            <person name="Sun Y."/>
            <person name="Mei J."/>
            <person name="Sun J."/>
            <person name="Sun Y."/>
        </authorList>
    </citation>
    <scope>NUCLEOTIDE SEQUENCE [LARGE SCALE GENOMIC DNA]</scope>
    <source>
        <strain evidence="3">cv. E1</strain>
        <tissue evidence="2">Leaf</tissue>
    </source>
</reference>
<evidence type="ECO:0000313" key="2">
    <source>
        <dbReference type="EMBL" id="KAH1030204.1"/>
    </source>
</evidence>
<feature type="region of interest" description="Disordered" evidence="1">
    <location>
        <begin position="55"/>
        <end position="76"/>
    </location>
</feature>
<organism evidence="2 3">
    <name type="scientific">Gossypium stocksii</name>
    <dbReference type="NCBI Taxonomy" id="47602"/>
    <lineage>
        <taxon>Eukaryota</taxon>
        <taxon>Viridiplantae</taxon>
        <taxon>Streptophyta</taxon>
        <taxon>Embryophyta</taxon>
        <taxon>Tracheophyta</taxon>
        <taxon>Spermatophyta</taxon>
        <taxon>Magnoliopsida</taxon>
        <taxon>eudicotyledons</taxon>
        <taxon>Gunneridae</taxon>
        <taxon>Pentapetalae</taxon>
        <taxon>rosids</taxon>
        <taxon>malvids</taxon>
        <taxon>Malvales</taxon>
        <taxon>Malvaceae</taxon>
        <taxon>Malvoideae</taxon>
        <taxon>Gossypium</taxon>
    </lineage>
</organism>
<feature type="compositionally biased region" description="Gly residues" evidence="1">
    <location>
        <begin position="59"/>
        <end position="71"/>
    </location>
</feature>
<keyword evidence="3" id="KW-1185">Reference proteome</keyword>
<sequence>MCGSLEQHRHLGASDVRAIEKCPHFRHRPAAPRRAPPRPEGGCVPCPHGGRVVPQQLTNGGGSVAGGGGRGVDFPAGQARAHRNVANDSKTKFPISGKDLLGWLMHCCGLELGFLIFPRHV</sequence>
<dbReference type="OrthoDB" id="10624768at2759"/>
<accession>A0A9D3U5E7</accession>
<dbReference type="Proteomes" id="UP000828251">
    <property type="component" value="Unassembled WGS sequence"/>
</dbReference>
<name>A0A9D3U5E7_9ROSI</name>
<comment type="caution">
    <text evidence="2">The sequence shown here is derived from an EMBL/GenBank/DDBJ whole genome shotgun (WGS) entry which is preliminary data.</text>
</comment>
<dbReference type="EMBL" id="JAIQCV010000072">
    <property type="protein sequence ID" value="KAH1030204.1"/>
    <property type="molecule type" value="Genomic_DNA"/>
</dbReference>
<dbReference type="AlphaFoldDB" id="A0A9D3U5E7"/>
<proteinExistence type="predicted"/>
<protein>
    <submittedName>
        <fullName evidence="2">Uncharacterized protein</fullName>
    </submittedName>
</protein>
<evidence type="ECO:0000256" key="1">
    <source>
        <dbReference type="SAM" id="MobiDB-lite"/>
    </source>
</evidence>